<comment type="caution">
    <text evidence="1">The sequence shown here is derived from an EMBL/GenBank/DDBJ whole genome shotgun (WGS) entry which is preliminary data.</text>
</comment>
<evidence type="ECO:0000313" key="2">
    <source>
        <dbReference type="Proteomes" id="UP001059041"/>
    </source>
</evidence>
<sequence>MKPKHTWCQQPGMPRVSVSPPVVSRMEAFKEITIFEDIKLLPPIAQEHLVLWRASSGSFQHLLSPRPIIRPSPIMDYLAQQGLMDPRYLTEIDTVPLERWPRSDGSTHSGVARLCLQPVLLGSAL</sequence>
<accession>A0A9W7TT53</accession>
<dbReference type="Proteomes" id="UP001059041">
    <property type="component" value="Linkage Group LG13"/>
</dbReference>
<organism evidence="1 2">
    <name type="scientific">Triplophysa rosa</name>
    <name type="common">Cave loach</name>
    <dbReference type="NCBI Taxonomy" id="992332"/>
    <lineage>
        <taxon>Eukaryota</taxon>
        <taxon>Metazoa</taxon>
        <taxon>Chordata</taxon>
        <taxon>Craniata</taxon>
        <taxon>Vertebrata</taxon>
        <taxon>Euteleostomi</taxon>
        <taxon>Actinopterygii</taxon>
        <taxon>Neopterygii</taxon>
        <taxon>Teleostei</taxon>
        <taxon>Ostariophysi</taxon>
        <taxon>Cypriniformes</taxon>
        <taxon>Nemacheilidae</taxon>
        <taxon>Triplophysa</taxon>
    </lineage>
</organism>
<proteinExistence type="predicted"/>
<name>A0A9W7TT53_TRIRA</name>
<keyword evidence="2" id="KW-1185">Reference proteome</keyword>
<evidence type="ECO:0000313" key="1">
    <source>
        <dbReference type="EMBL" id="KAI7801938.1"/>
    </source>
</evidence>
<gene>
    <name evidence="1" type="ORF">IRJ41_018082</name>
</gene>
<protein>
    <submittedName>
        <fullName evidence="1">Uncharacterized protein</fullName>
    </submittedName>
</protein>
<dbReference type="EMBL" id="JAFHDT010000013">
    <property type="protein sequence ID" value="KAI7801938.1"/>
    <property type="molecule type" value="Genomic_DNA"/>
</dbReference>
<reference evidence="1" key="1">
    <citation type="submission" date="2021-02" db="EMBL/GenBank/DDBJ databases">
        <title>Comparative genomics reveals that relaxation of natural selection precedes convergent phenotypic evolution of cavefish.</title>
        <authorList>
            <person name="Peng Z."/>
        </authorList>
    </citation>
    <scope>NUCLEOTIDE SEQUENCE</scope>
    <source>
        <tissue evidence="1">Muscle</tissue>
    </source>
</reference>
<dbReference type="AlphaFoldDB" id="A0A9W7TT53"/>